<name>A0AAV7P3Q5_PLEWA</name>
<keyword evidence="2" id="KW-1185">Reference proteome</keyword>
<evidence type="ECO:0000313" key="1">
    <source>
        <dbReference type="EMBL" id="KAJ1119810.1"/>
    </source>
</evidence>
<accession>A0AAV7P3Q5</accession>
<gene>
    <name evidence="1" type="ORF">NDU88_007995</name>
</gene>
<dbReference type="Proteomes" id="UP001066276">
    <property type="component" value="Chromosome 8"/>
</dbReference>
<proteinExistence type="predicted"/>
<organism evidence="1 2">
    <name type="scientific">Pleurodeles waltl</name>
    <name type="common">Iberian ribbed newt</name>
    <dbReference type="NCBI Taxonomy" id="8319"/>
    <lineage>
        <taxon>Eukaryota</taxon>
        <taxon>Metazoa</taxon>
        <taxon>Chordata</taxon>
        <taxon>Craniata</taxon>
        <taxon>Vertebrata</taxon>
        <taxon>Euteleostomi</taxon>
        <taxon>Amphibia</taxon>
        <taxon>Batrachia</taxon>
        <taxon>Caudata</taxon>
        <taxon>Salamandroidea</taxon>
        <taxon>Salamandridae</taxon>
        <taxon>Pleurodelinae</taxon>
        <taxon>Pleurodeles</taxon>
    </lineage>
</organism>
<dbReference type="EMBL" id="JANPWB010000012">
    <property type="protein sequence ID" value="KAJ1119810.1"/>
    <property type="molecule type" value="Genomic_DNA"/>
</dbReference>
<comment type="caution">
    <text evidence="1">The sequence shown here is derived from an EMBL/GenBank/DDBJ whole genome shotgun (WGS) entry which is preliminary data.</text>
</comment>
<evidence type="ECO:0000313" key="2">
    <source>
        <dbReference type="Proteomes" id="UP001066276"/>
    </source>
</evidence>
<dbReference type="AlphaFoldDB" id="A0AAV7P3Q5"/>
<protein>
    <submittedName>
        <fullName evidence="1">Uncharacterized protein</fullName>
    </submittedName>
</protein>
<sequence length="96" mass="10103">MAPRPGLRLQPPLCESRALTSPEGRCEAELEASSAGLKQTKGELSSECEVGVTCAAGPLVENSTAEVSVRTVGQLLQSDCLPVRYDWPTVHVGALP</sequence>
<reference evidence="1" key="1">
    <citation type="journal article" date="2022" name="bioRxiv">
        <title>Sequencing and chromosome-scale assembly of the giantPleurodeles waltlgenome.</title>
        <authorList>
            <person name="Brown T."/>
            <person name="Elewa A."/>
            <person name="Iarovenko S."/>
            <person name="Subramanian E."/>
            <person name="Araus A.J."/>
            <person name="Petzold A."/>
            <person name="Susuki M."/>
            <person name="Suzuki K.-i.T."/>
            <person name="Hayashi T."/>
            <person name="Toyoda A."/>
            <person name="Oliveira C."/>
            <person name="Osipova E."/>
            <person name="Leigh N.D."/>
            <person name="Simon A."/>
            <person name="Yun M.H."/>
        </authorList>
    </citation>
    <scope>NUCLEOTIDE SEQUENCE</scope>
    <source>
        <strain evidence="1">20211129_DDA</strain>
        <tissue evidence="1">Liver</tissue>
    </source>
</reference>